<sequence>MRIMHLSRKVVTPRGRLDLHLARGTEQTYRLSSQMALGLICPASPPRKGLHLKEQVMF</sequence>
<protein>
    <submittedName>
        <fullName evidence="1">Uncharacterized protein</fullName>
    </submittedName>
</protein>
<evidence type="ECO:0000313" key="2">
    <source>
        <dbReference type="Proteomes" id="UP000184277"/>
    </source>
</evidence>
<comment type="caution">
    <text evidence="1">The sequence shown here is derived from an EMBL/GenBank/DDBJ whole genome shotgun (WGS) entry which is preliminary data.</text>
</comment>
<dbReference type="EMBL" id="MOKI01000098">
    <property type="protein sequence ID" value="OJR45967.1"/>
    <property type="molecule type" value="Genomic_DNA"/>
</dbReference>
<organism evidence="1 2">
    <name type="scientific">Escherichia coli</name>
    <dbReference type="NCBI Taxonomy" id="562"/>
    <lineage>
        <taxon>Bacteria</taxon>
        <taxon>Pseudomonadati</taxon>
        <taxon>Pseudomonadota</taxon>
        <taxon>Gammaproteobacteria</taxon>
        <taxon>Enterobacterales</taxon>
        <taxon>Enterobacteriaceae</taxon>
        <taxon>Escherichia</taxon>
    </lineage>
</organism>
<dbReference type="AlphaFoldDB" id="A0A152UNC5"/>
<accession>A0A152UNC5</accession>
<dbReference type="Proteomes" id="UP000184277">
    <property type="component" value="Unassembled WGS sequence"/>
</dbReference>
<reference evidence="1 2" key="1">
    <citation type="submission" date="2016-10" db="EMBL/GenBank/DDBJ databases">
        <title>Comprehensive resistome analysis reveals the prevalence of NDM and MCR-1 in Chinese poultry production.</title>
        <authorList>
            <person name="Wang Y."/>
            <person name="Zhang R."/>
            <person name="Li J."/>
            <person name="Wu Z."/>
            <person name="Wenjuan Y."/>
            <person name="Schwarz S."/>
            <person name="Tyrrell J."/>
            <person name="Zheng Y."/>
            <person name="Wang S."/>
            <person name="Shen Z."/>
            <person name="Liu Z."/>
            <person name="Lei L."/>
            <person name="Li M."/>
            <person name="Zhang Q."/>
            <person name="Wu C."/>
            <person name="Zhang Q."/>
            <person name="Wu Y."/>
            <person name="Walsh T."/>
            <person name="Shen J."/>
        </authorList>
    </citation>
    <scope>NUCLEOTIDE SEQUENCE [LARGE SCALE GENOMIC DNA]</scope>
    <source>
        <strain evidence="1 2">570</strain>
    </source>
</reference>
<proteinExistence type="predicted"/>
<gene>
    <name evidence="1" type="ORF">BK383_27325</name>
</gene>
<evidence type="ECO:0000313" key="1">
    <source>
        <dbReference type="EMBL" id="OJR45967.1"/>
    </source>
</evidence>
<name>A0A152UNC5_ECOLX</name>